<evidence type="ECO:0000256" key="10">
    <source>
        <dbReference type="ARBA" id="ARBA00044501"/>
    </source>
</evidence>
<keyword evidence="7 12" id="KW-0408">Iron</keyword>
<feature type="transmembrane region" description="Helical" evidence="12">
    <location>
        <begin position="329"/>
        <end position="350"/>
    </location>
</feature>
<name>A0A0B4DYD5_9CAUL</name>
<proteinExistence type="inferred from homology"/>
<feature type="transmembrane region" description="Helical" evidence="12">
    <location>
        <begin position="172"/>
        <end position="191"/>
    </location>
</feature>
<dbReference type="Proteomes" id="UP000031166">
    <property type="component" value="Unassembled WGS sequence"/>
</dbReference>
<evidence type="ECO:0000256" key="11">
    <source>
        <dbReference type="ARBA" id="ARBA00048044"/>
    </source>
</evidence>
<dbReference type="EC" id="1.17.99.9" evidence="12"/>
<feature type="transmembrane region" description="Helical" evidence="12">
    <location>
        <begin position="12"/>
        <end position="33"/>
    </location>
</feature>
<keyword evidence="6 12" id="KW-0560">Oxidoreductase</keyword>
<feature type="transmembrane region" description="Helical" evidence="12">
    <location>
        <begin position="212"/>
        <end position="234"/>
    </location>
</feature>
<keyword evidence="8 12" id="KW-0350">Heme biosynthesis</keyword>
<reference evidence="13 14" key="1">
    <citation type="submission" date="2014-12" db="EMBL/GenBank/DDBJ databases">
        <title>Genome sequencing of Brevundimonas nasdae TPW30.</title>
        <authorList>
            <person name="Tan P.W."/>
            <person name="Chan K.-G."/>
        </authorList>
    </citation>
    <scope>NUCLEOTIDE SEQUENCE [LARGE SCALE GENOMIC DNA]</scope>
    <source>
        <strain evidence="13 14">TPW30</strain>
    </source>
</reference>
<evidence type="ECO:0000256" key="8">
    <source>
        <dbReference type="ARBA" id="ARBA00023133"/>
    </source>
</evidence>
<dbReference type="GO" id="GO:0120547">
    <property type="term" value="F:heme A synthase activity"/>
    <property type="evidence" value="ECO:0007669"/>
    <property type="project" value="UniProtKB-EC"/>
</dbReference>
<dbReference type="Pfam" id="PF02628">
    <property type="entry name" value="COX15-CtaA"/>
    <property type="match status" value="1"/>
</dbReference>
<evidence type="ECO:0000256" key="3">
    <source>
        <dbReference type="ARBA" id="ARBA00022692"/>
    </source>
</evidence>
<keyword evidence="9 12" id="KW-0472">Membrane</keyword>
<evidence type="ECO:0000256" key="4">
    <source>
        <dbReference type="ARBA" id="ARBA00022723"/>
    </source>
</evidence>
<comment type="function">
    <text evidence="12">Catalyzes the conversion of heme O to heme A by two successive hydroxylations of the methyl group at C8. The first hydroxylation forms heme I, the second hydroxylation results in an unstable dihydroxymethyl group, which spontaneously dehydrates, resulting in the formyl group of heme A.</text>
</comment>
<dbReference type="GO" id="GO:0006784">
    <property type="term" value="P:heme A biosynthetic process"/>
    <property type="evidence" value="ECO:0007669"/>
    <property type="project" value="UniProtKB-UniRule"/>
</dbReference>
<comment type="subunit">
    <text evidence="12">Interacts with CtaB.</text>
</comment>
<dbReference type="PANTHER" id="PTHR23289:SF2">
    <property type="entry name" value="CYTOCHROME C OXIDASE ASSEMBLY PROTEIN COX15 HOMOLOG"/>
    <property type="match status" value="1"/>
</dbReference>
<dbReference type="STRING" id="172043.RM53_05830"/>
<dbReference type="UniPathway" id="UPA00269">
    <property type="reaction ID" value="UER00713"/>
</dbReference>
<evidence type="ECO:0000256" key="1">
    <source>
        <dbReference type="ARBA" id="ARBA00001970"/>
    </source>
</evidence>
<feature type="transmembrane region" description="Helical" evidence="12">
    <location>
        <begin position="301"/>
        <end position="323"/>
    </location>
</feature>
<dbReference type="PANTHER" id="PTHR23289">
    <property type="entry name" value="CYTOCHROME C OXIDASE ASSEMBLY PROTEIN COX15"/>
    <property type="match status" value="1"/>
</dbReference>
<feature type="binding site" description="axial binding residue" evidence="12">
    <location>
        <position position="270"/>
    </location>
    <ligand>
        <name>heme</name>
        <dbReference type="ChEBI" id="CHEBI:30413"/>
    </ligand>
    <ligandPart>
        <name>Fe</name>
        <dbReference type="ChEBI" id="CHEBI:18248"/>
    </ligandPart>
</feature>
<comment type="pathway">
    <text evidence="10 12">Porphyrin-containing compound metabolism; heme A biosynthesis; heme A from heme O: step 1/1.</text>
</comment>
<keyword evidence="3 12" id="KW-0812">Transmembrane</keyword>
<comment type="cofactor">
    <cofactor evidence="1 12">
        <name>heme b</name>
        <dbReference type="ChEBI" id="CHEBI:60344"/>
    </cofactor>
</comment>
<dbReference type="GO" id="GO:0005886">
    <property type="term" value="C:plasma membrane"/>
    <property type="evidence" value="ECO:0007669"/>
    <property type="project" value="UniProtKB-SubCell"/>
</dbReference>
<gene>
    <name evidence="12" type="primary">ctaA</name>
    <name evidence="13" type="ORF">RM53_05830</name>
</gene>
<sequence length="366" mass="40037">MNRFGNPDRNRAVAVWLFATAAVVFLMVVIGGITRLTGSGLSITEWKPIMGAIPPLNDAQWAEAFEKYKQIPQYAQVNAGMSLGEFQGIFWWEWLHRLIGRLVGMVFALPLIFFLLCRLAPARSVFHQWAMPDRLIWRCVLLLALGGLQGLIGWWMVSSGLSERVSVAPERLATHLGLAFVLFAALIWTGLEAWNGEDHGRPPSGWARGAGLLLGAVFLQCLLGALVAGGHAGLVYTDWPLMNGAVLPPADWSLGAVAFLHDQALTQFNHRLVAYGLLIAVSIYAFQAWRWRVAEGMGFGAFTLAGVVWFQALLGIVTLVHAVPVWLGVLHQAGAAIVLATATVNLWLVLRAQPRIFMSGPRTMGL</sequence>
<feature type="transmembrane region" description="Helical" evidence="12">
    <location>
        <begin position="136"/>
        <end position="157"/>
    </location>
</feature>
<comment type="caution">
    <text evidence="13">The sequence shown here is derived from an EMBL/GenBank/DDBJ whole genome shotgun (WGS) entry which is preliminary data.</text>
</comment>
<evidence type="ECO:0000313" key="13">
    <source>
        <dbReference type="EMBL" id="KIC59253.1"/>
    </source>
</evidence>
<feature type="transmembrane region" description="Helical" evidence="12">
    <location>
        <begin position="272"/>
        <end position="289"/>
    </location>
</feature>
<evidence type="ECO:0000256" key="2">
    <source>
        <dbReference type="ARBA" id="ARBA00004141"/>
    </source>
</evidence>
<accession>A0A0B4DYD5</accession>
<evidence type="ECO:0000256" key="5">
    <source>
        <dbReference type="ARBA" id="ARBA00022989"/>
    </source>
</evidence>
<dbReference type="AlphaFoldDB" id="A0A0B4DYD5"/>
<dbReference type="RefSeq" id="WP_039245140.1">
    <property type="nucleotide sequence ID" value="NZ_JWSY01000008.1"/>
</dbReference>
<dbReference type="InterPro" id="IPR003780">
    <property type="entry name" value="COX15/CtaA_fam"/>
</dbReference>
<comment type="catalytic activity">
    <reaction evidence="11">
        <text>Fe(II)-heme o + 2 A + H2O = Fe(II)-heme a + 2 AH2</text>
        <dbReference type="Rhea" id="RHEA:63388"/>
        <dbReference type="ChEBI" id="CHEBI:13193"/>
        <dbReference type="ChEBI" id="CHEBI:15377"/>
        <dbReference type="ChEBI" id="CHEBI:17499"/>
        <dbReference type="ChEBI" id="CHEBI:60530"/>
        <dbReference type="ChEBI" id="CHEBI:61715"/>
        <dbReference type="EC" id="1.17.99.9"/>
    </reaction>
    <physiologicalReaction direction="left-to-right" evidence="11">
        <dbReference type="Rhea" id="RHEA:63389"/>
    </physiologicalReaction>
</comment>
<evidence type="ECO:0000313" key="14">
    <source>
        <dbReference type="Proteomes" id="UP000031166"/>
    </source>
</evidence>
<dbReference type="InterPro" id="IPR023754">
    <property type="entry name" value="HemeA_Synthase_type2"/>
</dbReference>
<dbReference type="GO" id="GO:0046872">
    <property type="term" value="F:metal ion binding"/>
    <property type="evidence" value="ECO:0007669"/>
    <property type="project" value="UniProtKB-KW"/>
</dbReference>
<feature type="binding site" description="axial binding residue" evidence="12">
    <location>
        <position position="331"/>
    </location>
    <ligand>
        <name>heme</name>
        <dbReference type="ChEBI" id="CHEBI:30413"/>
    </ligand>
    <ligandPart>
        <name>Fe</name>
        <dbReference type="ChEBI" id="CHEBI:18248"/>
    </ligandPart>
</feature>
<keyword evidence="5 12" id="KW-1133">Transmembrane helix</keyword>
<protein>
    <recommendedName>
        <fullName evidence="12">Heme A synthase</fullName>
        <shortName evidence="12">HAS</shortName>
        <ecNumber evidence="12">1.17.99.9</ecNumber>
    </recommendedName>
    <alternativeName>
        <fullName evidence="12">Cytochrome aa3-controlling protein</fullName>
    </alternativeName>
</protein>
<feature type="transmembrane region" description="Helical" evidence="12">
    <location>
        <begin position="98"/>
        <end position="116"/>
    </location>
</feature>
<evidence type="ECO:0000256" key="9">
    <source>
        <dbReference type="ARBA" id="ARBA00023136"/>
    </source>
</evidence>
<evidence type="ECO:0000256" key="7">
    <source>
        <dbReference type="ARBA" id="ARBA00023004"/>
    </source>
</evidence>
<dbReference type="EMBL" id="JWSY01000008">
    <property type="protein sequence ID" value="KIC59253.1"/>
    <property type="molecule type" value="Genomic_DNA"/>
</dbReference>
<organism evidence="13 14">
    <name type="scientific">Brevundimonas nasdae</name>
    <dbReference type="NCBI Taxonomy" id="172043"/>
    <lineage>
        <taxon>Bacteria</taxon>
        <taxon>Pseudomonadati</taxon>
        <taxon>Pseudomonadota</taxon>
        <taxon>Alphaproteobacteria</taxon>
        <taxon>Caulobacterales</taxon>
        <taxon>Caulobacteraceae</taxon>
        <taxon>Brevundimonas</taxon>
    </lineage>
</organism>
<comment type="subcellular location">
    <subcellularLocation>
        <location evidence="12">Cell membrane</location>
        <topology evidence="12">Multi-pass membrane protein</topology>
    </subcellularLocation>
    <subcellularLocation>
        <location evidence="2">Membrane</location>
        <topology evidence="2">Multi-pass membrane protein</topology>
    </subcellularLocation>
</comment>
<keyword evidence="4 12" id="KW-0479">Metal-binding</keyword>
<evidence type="ECO:0000256" key="6">
    <source>
        <dbReference type="ARBA" id="ARBA00023002"/>
    </source>
</evidence>
<dbReference type="HAMAP" id="MF_01665">
    <property type="entry name" value="HemeA_synth_type2"/>
    <property type="match status" value="1"/>
</dbReference>
<keyword evidence="12" id="KW-1003">Cell membrane</keyword>
<evidence type="ECO:0000256" key="12">
    <source>
        <dbReference type="HAMAP-Rule" id="MF_01665"/>
    </source>
</evidence>
<comment type="similarity">
    <text evidence="12">Belongs to the COX15/CtaA family. Type 2 subfamily.</text>
</comment>